<dbReference type="Pfam" id="PF01553">
    <property type="entry name" value="Acyltransferase"/>
    <property type="match status" value="1"/>
</dbReference>
<dbReference type="PANTHER" id="PTHR10434:SF11">
    <property type="entry name" value="1-ACYL-SN-GLYCEROL-3-PHOSPHATE ACYLTRANSFERASE"/>
    <property type="match status" value="1"/>
</dbReference>
<feature type="domain" description="Phospholipid/glycerol acyltransferase" evidence="3">
    <location>
        <begin position="43"/>
        <end position="153"/>
    </location>
</feature>
<protein>
    <submittedName>
        <fullName evidence="4">1-acyl-sn-glycerol-3-phosphate acyltransferase</fullName>
    </submittedName>
</protein>
<evidence type="ECO:0000313" key="5">
    <source>
        <dbReference type="Proteomes" id="UP000642107"/>
    </source>
</evidence>
<evidence type="ECO:0000313" key="4">
    <source>
        <dbReference type="EMBL" id="MBD9699903.1"/>
    </source>
</evidence>
<dbReference type="PANTHER" id="PTHR10434">
    <property type="entry name" value="1-ACYL-SN-GLYCEROL-3-PHOSPHATE ACYLTRANSFERASE"/>
    <property type="match status" value="1"/>
</dbReference>
<dbReference type="SMART" id="SM00563">
    <property type="entry name" value="PlsC"/>
    <property type="match status" value="1"/>
</dbReference>
<keyword evidence="2 4" id="KW-0012">Acyltransferase</keyword>
<name>A0ABR9DRX2_9MICO</name>
<dbReference type="CDD" id="cd07989">
    <property type="entry name" value="LPLAT_AGPAT-like"/>
    <property type="match status" value="1"/>
</dbReference>
<evidence type="ECO:0000256" key="1">
    <source>
        <dbReference type="ARBA" id="ARBA00022679"/>
    </source>
</evidence>
<evidence type="ECO:0000259" key="3">
    <source>
        <dbReference type="SMART" id="SM00563"/>
    </source>
</evidence>
<dbReference type="GO" id="GO:0016746">
    <property type="term" value="F:acyltransferase activity"/>
    <property type="evidence" value="ECO:0007669"/>
    <property type="project" value="UniProtKB-KW"/>
</dbReference>
<sequence>MTREGAPAPAAARRGRPIGRFLAHGVWATTVVGVEHVPAEGPVILAANHIGLLDGPLLYGVSPRPAHLLVKQSAFRGPVGTLLRWSGQIPVDAEGGGRAALALGLEVLRRGDVLGIFPEGHRGRGDARALRGGAVWLALTSGAPVVPVAILGTRRTGRGAGSLPRPRARLVVEMGEPVVVARVPGRSGREALDDGTRAVADALRATVARAVARTGITLPDDAAVPARAPRRANP</sequence>
<reference evidence="4 5" key="1">
    <citation type="submission" date="2020-09" db="EMBL/GenBank/DDBJ databases">
        <title>Flavimobilis rhizosphaerae sp. nov., isolated from rhizosphere soil of Spartina alterniflora.</title>
        <authorList>
            <person name="Hanqin C."/>
        </authorList>
    </citation>
    <scope>NUCLEOTIDE SEQUENCE [LARGE SCALE GENOMIC DNA]</scope>
    <source>
        <strain evidence="4 5">GY 10621</strain>
    </source>
</reference>
<proteinExistence type="predicted"/>
<accession>A0ABR9DRX2</accession>
<organism evidence="4 5">
    <name type="scientific">Flavimobilis rhizosphaerae</name>
    <dbReference type="NCBI Taxonomy" id="2775421"/>
    <lineage>
        <taxon>Bacteria</taxon>
        <taxon>Bacillati</taxon>
        <taxon>Actinomycetota</taxon>
        <taxon>Actinomycetes</taxon>
        <taxon>Micrococcales</taxon>
        <taxon>Jonesiaceae</taxon>
        <taxon>Flavimobilis</taxon>
    </lineage>
</organism>
<dbReference type="Proteomes" id="UP000642107">
    <property type="component" value="Unassembled WGS sequence"/>
</dbReference>
<comment type="caution">
    <text evidence="4">The sequence shown here is derived from an EMBL/GenBank/DDBJ whole genome shotgun (WGS) entry which is preliminary data.</text>
</comment>
<dbReference type="InterPro" id="IPR002123">
    <property type="entry name" value="Plipid/glycerol_acylTrfase"/>
</dbReference>
<keyword evidence="1" id="KW-0808">Transferase</keyword>
<evidence type="ECO:0000256" key="2">
    <source>
        <dbReference type="ARBA" id="ARBA00023315"/>
    </source>
</evidence>
<dbReference type="SUPFAM" id="SSF69593">
    <property type="entry name" value="Glycerol-3-phosphate (1)-acyltransferase"/>
    <property type="match status" value="1"/>
</dbReference>
<keyword evidence="5" id="KW-1185">Reference proteome</keyword>
<gene>
    <name evidence="4" type="ORF">IGS67_10420</name>
</gene>
<dbReference type="EMBL" id="JACZDF010000005">
    <property type="protein sequence ID" value="MBD9699903.1"/>
    <property type="molecule type" value="Genomic_DNA"/>
</dbReference>